<dbReference type="PIRSF" id="PIRSF019543">
    <property type="entry name" value="Clavaminate_syn"/>
    <property type="match status" value="1"/>
</dbReference>
<dbReference type="AlphaFoldDB" id="A0A3G2JAY2"/>
<sequence>MNIRGAFPVAELPLRADDRMPCLELTDAEHTALRDLAEAALDGSHEQPLDRRLDELALLAHEIPLRIRSHLVDFRLTGRPYGGLVLANLPVSEALAGPTPTDYVHEPVSEEAERATALLLLIGSLLGDPVSFVTQQRGRLVLDLFPIKGHEAEQLGSSSTTTLEWHNEDAFHPLRADWILLAGIRNHDRVPTTFATAQDIELEDRVREVLFQERFVILPDESHTAAFNSRTTGLDEESWVAEAFRDIADQQTAPRRTAVLSGDREAPYIRIDPAFMPRSLDSEALEALDAVTAAIDAALRDVVVGPGELLIVDNKRAVHGRRPFAARYDGTDRWLRRINVLADLRRAGGRRFAPHRRALV</sequence>
<dbReference type="RefSeq" id="WP_121785438.1">
    <property type="nucleotide sequence ID" value="NZ_CP033073.1"/>
</dbReference>
<dbReference type="InterPro" id="IPR014503">
    <property type="entry name" value="Clavaminate_syn-like"/>
</dbReference>
<dbReference type="Pfam" id="PF02668">
    <property type="entry name" value="TauD"/>
    <property type="match status" value="1"/>
</dbReference>
<evidence type="ECO:0000256" key="4">
    <source>
        <dbReference type="ARBA" id="ARBA00023004"/>
    </source>
</evidence>
<evidence type="ECO:0000313" key="8">
    <source>
        <dbReference type="Proteomes" id="UP000268329"/>
    </source>
</evidence>
<name>A0A3G2JAY2_9ACTN</name>
<keyword evidence="2 5" id="KW-0479">Metal-binding</keyword>
<evidence type="ECO:0000256" key="3">
    <source>
        <dbReference type="ARBA" id="ARBA00023002"/>
    </source>
</evidence>
<dbReference type="Gene3D" id="3.60.130.10">
    <property type="entry name" value="Clavaminate synthase-like"/>
    <property type="match status" value="1"/>
</dbReference>
<dbReference type="SUPFAM" id="SSF51197">
    <property type="entry name" value="Clavaminate synthase-like"/>
    <property type="match status" value="1"/>
</dbReference>
<dbReference type="GO" id="GO:0005506">
    <property type="term" value="F:iron ion binding"/>
    <property type="evidence" value="ECO:0007669"/>
    <property type="project" value="InterPro"/>
</dbReference>
<dbReference type="EMBL" id="CP033073">
    <property type="protein sequence ID" value="AYN37929.1"/>
    <property type="molecule type" value="Genomic_DNA"/>
</dbReference>
<dbReference type="InterPro" id="IPR042098">
    <property type="entry name" value="TauD-like_sf"/>
</dbReference>
<organism evidence="7 8">
    <name type="scientific">Streptomyces dangxiongensis</name>
    <dbReference type="NCBI Taxonomy" id="1442032"/>
    <lineage>
        <taxon>Bacteria</taxon>
        <taxon>Bacillati</taxon>
        <taxon>Actinomycetota</taxon>
        <taxon>Actinomycetes</taxon>
        <taxon>Kitasatosporales</taxon>
        <taxon>Streptomycetaceae</taxon>
        <taxon>Streptomyces</taxon>
    </lineage>
</organism>
<proteinExistence type="inferred from homology"/>
<keyword evidence="8" id="KW-1185">Reference proteome</keyword>
<dbReference type="InterPro" id="IPR003819">
    <property type="entry name" value="TauD/TfdA-like"/>
</dbReference>
<dbReference type="OrthoDB" id="3872700at2"/>
<dbReference type="InterPro" id="IPR053447">
    <property type="entry name" value="Alpha-KG_dependent_hydroxylase"/>
</dbReference>
<accession>A0A3G2JAY2</accession>
<evidence type="ECO:0000256" key="5">
    <source>
        <dbReference type="PIRSR" id="PIRSR019543-2"/>
    </source>
</evidence>
<evidence type="ECO:0000313" key="7">
    <source>
        <dbReference type="EMBL" id="AYN37929.1"/>
    </source>
</evidence>
<evidence type="ECO:0000259" key="6">
    <source>
        <dbReference type="Pfam" id="PF02668"/>
    </source>
</evidence>
<evidence type="ECO:0000256" key="1">
    <source>
        <dbReference type="ARBA" id="ARBA00008425"/>
    </source>
</evidence>
<feature type="binding site" evidence="5">
    <location>
        <position position="166"/>
    </location>
    <ligand>
        <name>Fe cation</name>
        <dbReference type="ChEBI" id="CHEBI:24875"/>
    </ligand>
</feature>
<gene>
    <name evidence="7" type="ORF">D9753_01995</name>
</gene>
<feature type="domain" description="TauD/TfdA-like" evidence="6">
    <location>
        <begin position="115"/>
        <end position="338"/>
    </location>
</feature>
<reference evidence="7 8" key="1">
    <citation type="submission" date="2018-10" db="EMBL/GenBank/DDBJ databases">
        <title>The genome of Streptomyces dangxiongensis Z022.</title>
        <authorList>
            <person name="Zhang B."/>
        </authorList>
    </citation>
    <scope>NUCLEOTIDE SEQUENCE [LARGE SCALE GENOMIC DNA]</scope>
    <source>
        <strain evidence="7 8">Z022</strain>
    </source>
</reference>
<dbReference type="Proteomes" id="UP000268329">
    <property type="component" value="Chromosome"/>
</dbReference>
<dbReference type="NCBIfam" id="NF041363">
    <property type="entry name" value="GntD_guanitoxin"/>
    <property type="match status" value="1"/>
</dbReference>
<comment type="similarity">
    <text evidence="1">Belongs to the clavaminate synthase family.</text>
</comment>
<keyword evidence="3" id="KW-0560">Oxidoreductase</keyword>
<dbReference type="GO" id="GO:0016491">
    <property type="term" value="F:oxidoreductase activity"/>
    <property type="evidence" value="ECO:0007669"/>
    <property type="project" value="UniProtKB-KW"/>
</dbReference>
<keyword evidence="4 5" id="KW-0408">Iron</keyword>
<feature type="binding site" evidence="5">
    <location>
        <position position="168"/>
    </location>
    <ligand>
        <name>Fe cation</name>
        <dbReference type="ChEBI" id="CHEBI:24875"/>
    </ligand>
</feature>
<protein>
    <submittedName>
        <fullName evidence="7">Clavaminate synthase</fullName>
    </submittedName>
</protein>
<evidence type="ECO:0000256" key="2">
    <source>
        <dbReference type="ARBA" id="ARBA00022723"/>
    </source>
</evidence>
<dbReference type="KEGG" id="sdd:D9753_01995"/>